<reference evidence="3 4" key="1">
    <citation type="journal article" date="2006" name="Genome Biol.">
        <title>Genomic analysis reveals that Pseudomonas aeruginosa virulence is combinatorial.</title>
        <authorList>
            <person name="Lee D.G."/>
            <person name="Urbach J.M."/>
            <person name="Wu G."/>
            <person name="Liberati N.T."/>
            <person name="Feinbaum R.L."/>
            <person name="Miyata S."/>
            <person name="Diggins L.T."/>
            <person name="He J."/>
            <person name="Saucier M."/>
            <person name="Deziel E."/>
            <person name="Friedman L."/>
            <person name="Li L."/>
            <person name="Grills G."/>
            <person name="Montgomery K."/>
            <person name="Kucherlapati R."/>
            <person name="Rahme L.G."/>
            <person name="Ausubel F.M."/>
        </authorList>
    </citation>
    <scope>NUCLEOTIDE SEQUENCE [LARGE SCALE GENOMIC DNA]</scope>
    <source>
        <strain evidence="3 4">UCBPP-PA14</strain>
    </source>
</reference>
<evidence type="ECO:0008006" key="5">
    <source>
        <dbReference type="Google" id="ProtNLM"/>
    </source>
</evidence>
<feature type="transmembrane region" description="Helical" evidence="2">
    <location>
        <begin position="69"/>
        <end position="87"/>
    </location>
</feature>
<feature type="transmembrane region" description="Helical" evidence="2">
    <location>
        <begin position="43"/>
        <end position="63"/>
    </location>
</feature>
<evidence type="ECO:0000313" key="3">
    <source>
        <dbReference type="EMBL" id="ABJ13108.1"/>
    </source>
</evidence>
<dbReference type="KEGG" id="pau:PA14_14320"/>
<feature type="region of interest" description="Disordered" evidence="1">
    <location>
        <begin position="1"/>
        <end position="22"/>
    </location>
</feature>
<evidence type="ECO:0000313" key="4">
    <source>
        <dbReference type="Proteomes" id="UP000000653"/>
    </source>
</evidence>
<dbReference type="AlphaFoldDB" id="A0A0H2ZE60"/>
<feature type="transmembrane region" description="Helical" evidence="2">
    <location>
        <begin position="108"/>
        <end position="126"/>
    </location>
</feature>
<dbReference type="InterPro" id="IPR018681">
    <property type="entry name" value="DUF2165_transmembrane"/>
</dbReference>
<keyword evidence="2" id="KW-0812">Transmembrane</keyword>
<keyword evidence="2" id="KW-1133">Transmembrane helix</keyword>
<feature type="transmembrane region" description="Helical" evidence="2">
    <location>
        <begin position="176"/>
        <end position="196"/>
    </location>
</feature>
<dbReference type="EMBL" id="CP000438">
    <property type="protein sequence ID" value="ABJ13108.1"/>
    <property type="molecule type" value="Genomic_DNA"/>
</dbReference>
<evidence type="ECO:0000256" key="2">
    <source>
        <dbReference type="SAM" id="Phobius"/>
    </source>
</evidence>
<gene>
    <name evidence="3" type="ordered locus">PA14_14320</name>
</gene>
<dbReference type="Proteomes" id="UP000000653">
    <property type="component" value="Chromosome"/>
</dbReference>
<organism evidence="3 4">
    <name type="scientific">Pseudomonas aeruginosa (strain UCBPP-PA14)</name>
    <dbReference type="NCBI Taxonomy" id="208963"/>
    <lineage>
        <taxon>Bacteria</taxon>
        <taxon>Pseudomonadati</taxon>
        <taxon>Pseudomonadota</taxon>
        <taxon>Gammaproteobacteria</taxon>
        <taxon>Pseudomonadales</taxon>
        <taxon>Pseudomonadaceae</taxon>
        <taxon>Pseudomonas</taxon>
    </lineage>
</organism>
<proteinExistence type="predicted"/>
<accession>A0A0H2ZE60</accession>
<keyword evidence="2" id="KW-0472">Membrane</keyword>
<name>A0A0H2ZE60_PSEAB</name>
<dbReference type="Pfam" id="PF09933">
    <property type="entry name" value="DUF2165"/>
    <property type="match status" value="1"/>
</dbReference>
<feature type="transmembrane region" description="Helical" evidence="2">
    <location>
        <begin position="146"/>
        <end position="169"/>
    </location>
</feature>
<evidence type="ECO:0000256" key="1">
    <source>
        <dbReference type="SAM" id="MobiDB-lite"/>
    </source>
</evidence>
<sequence>MPSGVPAVPPDQRRPCARWRRKGAERRPPVLCKGPGMDTQTSLMIFQLTCCLGFALWLSLALINNLQAFASSVGAIGVTMSMAPLAQPPAIDMPLLARAVRSPLMHRLALSIIVALQVAAVVTAWTGCYELLFGAGLETARPWLNLALSAALGFLFGMLLGGLWFGYWIRQEGLQLTHLLLVVWVLANFFVLNVRWS</sequence>
<protein>
    <recommendedName>
        <fullName evidence="5">DUF2165 domain-containing protein</fullName>
    </recommendedName>
</protein>
<dbReference type="HOGENOM" id="CLU_118012_0_0_6"/>